<accession>A0AAU7ANS5</accession>
<dbReference type="RefSeq" id="WP_354699803.1">
    <property type="nucleotide sequence ID" value="NZ_CP114014.1"/>
</dbReference>
<dbReference type="KEGG" id="parq:DSM112329_00061"/>
<evidence type="ECO:0000256" key="2">
    <source>
        <dbReference type="ARBA" id="ARBA00022801"/>
    </source>
</evidence>
<dbReference type="SUPFAM" id="SSF103039">
    <property type="entry name" value="CheC-like"/>
    <property type="match status" value="1"/>
</dbReference>
<keyword evidence="2 4" id="KW-0378">Hydrolase</keyword>
<dbReference type="Pfam" id="PF04509">
    <property type="entry name" value="CheC"/>
    <property type="match status" value="2"/>
</dbReference>
<dbReference type="PANTHER" id="PTHR43693">
    <property type="entry name" value="PROTEIN PHOSPHATASE CHEZ"/>
    <property type="match status" value="1"/>
</dbReference>
<proteinExistence type="predicted"/>
<feature type="domain" description="CheC-like protein" evidence="3">
    <location>
        <begin position="8"/>
        <end position="41"/>
    </location>
</feature>
<reference evidence="4" key="1">
    <citation type="submission" date="2022-12" db="EMBL/GenBank/DDBJ databases">
        <title>Paraconexibacter alkalitolerans sp. nov. and Baekduia alba sp. nov., isolated from soil and emended description of the genera Paraconexibacter (Chun et al., 2020) and Baekduia (An et al., 2020).</title>
        <authorList>
            <person name="Vieira S."/>
            <person name="Huber K.J."/>
            <person name="Geppert A."/>
            <person name="Wolf J."/>
            <person name="Neumann-Schaal M."/>
            <person name="Muesken M."/>
            <person name="Overmann J."/>
        </authorList>
    </citation>
    <scope>NUCLEOTIDE SEQUENCE</scope>
    <source>
        <strain evidence="4">AEG42_29</strain>
    </source>
</reference>
<sequence length="195" mass="20170">MTTYTETQLDALRELANIGSGQAAAALSTMLGHPVDISVPTAAAMELNDAIAAAGDPDAARHAVLVPIIGDFDASVVLLVPDSDAQQLCDVYGLDPHSEDGRSFLQEVGNILGTSYINVLAEMCGMEMEPAPPQVVYDMLGSILASVLLARGEDVDMALVLDSALTVEGRPASLSFLLIPAGGGVHDLLARIGVS</sequence>
<dbReference type="InterPro" id="IPR007597">
    <property type="entry name" value="CheC"/>
</dbReference>
<dbReference type="EMBL" id="CP114014">
    <property type="protein sequence ID" value="XAY03249.1"/>
    <property type="molecule type" value="Genomic_DNA"/>
</dbReference>
<dbReference type="CDD" id="cd17909">
    <property type="entry name" value="CheC_ClassI"/>
    <property type="match status" value="1"/>
</dbReference>
<gene>
    <name evidence="4" type="primary">cheC</name>
    <name evidence="4" type="ORF">DSM112329_00061</name>
</gene>
<dbReference type="GO" id="GO:0016787">
    <property type="term" value="F:hydrolase activity"/>
    <property type="evidence" value="ECO:0007669"/>
    <property type="project" value="UniProtKB-KW"/>
</dbReference>
<evidence type="ECO:0000313" key="4">
    <source>
        <dbReference type="EMBL" id="XAY03249.1"/>
    </source>
</evidence>
<evidence type="ECO:0000259" key="3">
    <source>
        <dbReference type="Pfam" id="PF04509"/>
    </source>
</evidence>
<dbReference type="AlphaFoldDB" id="A0AAU7ANS5"/>
<dbReference type="PANTHER" id="PTHR43693:SF1">
    <property type="entry name" value="PROTEIN PHOSPHATASE CHEZ"/>
    <property type="match status" value="1"/>
</dbReference>
<dbReference type="GO" id="GO:0006935">
    <property type="term" value="P:chemotaxis"/>
    <property type="evidence" value="ECO:0007669"/>
    <property type="project" value="UniProtKB-KW"/>
</dbReference>
<dbReference type="InterPro" id="IPR050992">
    <property type="entry name" value="CheZ_family_phosphatases"/>
</dbReference>
<feature type="domain" description="CheC-like protein" evidence="3">
    <location>
        <begin position="102"/>
        <end position="137"/>
    </location>
</feature>
<organism evidence="4">
    <name type="scientific">Paraconexibacter sp. AEG42_29</name>
    <dbReference type="NCBI Taxonomy" id="2997339"/>
    <lineage>
        <taxon>Bacteria</taxon>
        <taxon>Bacillati</taxon>
        <taxon>Actinomycetota</taxon>
        <taxon>Thermoleophilia</taxon>
        <taxon>Solirubrobacterales</taxon>
        <taxon>Paraconexibacteraceae</taxon>
        <taxon>Paraconexibacter</taxon>
    </lineage>
</organism>
<keyword evidence="1" id="KW-0145">Chemotaxis</keyword>
<evidence type="ECO:0000256" key="1">
    <source>
        <dbReference type="ARBA" id="ARBA00022500"/>
    </source>
</evidence>
<protein>
    <submittedName>
        <fullName evidence="4">CheY-P phosphatase CheC</fullName>
        <ecNumber evidence="4">3.-.-.-</ecNumber>
    </submittedName>
</protein>
<dbReference type="EC" id="3.-.-.-" evidence="4"/>
<dbReference type="Gene3D" id="3.40.1550.10">
    <property type="entry name" value="CheC-like"/>
    <property type="match status" value="1"/>
</dbReference>
<name>A0AAU7ANS5_9ACTN</name>
<dbReference type="InterPro" id="IPR028976">
    <property type="entry name" value="CheC-like_sf"/>
</dbReference>